<dbReference type="SUPFAM" id="SSF55681">
    <property type="entry name" value="Class II aaRS and biotin synthetases"/>
    <property type="match status" value="1"/>
</dbReference>
<dbReference type="EMBL" id="AUXT01000183">
    <property type="protein sequence ID" value="KZN44993.1"/>
    <property type="molecule type" value="Genomic_DNA"/>
</dbReference>
<keyword evidence="4 10" id="KW-0436">Ligase</keyword>
<dbReference type="Gene3D" id="3.40.50.800">
    <property type="entry name" value="Anticodon-binding domain"/>
    <property type="match status" value="1"/>
</dbReference>
<proteinExistence type="inferred from homology"/>
<dbReference type="GO" id="GO:0005829">
    <property type="term" value="C:cytosol"/>
    <property type="evidence" value="ECO:0007669"/>
    <property type="project" value="TreeGrafter"/>
</dbReference>
<keyword evidence="7 10" id="KW-0648">Protein biosynthesis</keyword>
<dbReference type="GO" id="GO:0004827">
    <property type="term" value="F:proline-tRNA ligase activity"/>
    <property type="evidence" value="ECO:0007669"/>
    <property type="project" value="UniProtKB-UniRule"/>
</dbReference>
<dbReference type="InterPro" id="IPR007214">
    <property type="entry name" value="YbaK/aa-tRNA-synth-assoc-dom"/>
</dbReference>
<dbReference type="AlphaFoldDB" id="A0A162A6Q2"/>
<dbReference type="Pfam" id="PF03129">
    <property type="entry name" value="HGTP_anticodon"/>
    <property type="match status" value="1"/>
</dbReference>
<dbReference type="PATRIC" id="fig|1365253.3.peg.3767"/>
<dbReference type="InterPro" id="IPR033730">
    <property type="entry name" value="ProRS_core_prok"/>
</dbReference>
<dbReference type="InterPro" id="IPR050062">
    <property type="entry name" value="Pro-tRNA_synthetase"/>
</dbReference>
<comment type="subunit">
    <text evidence="2 10">Homodimer.</text>
</comment>
<evidence type="ECO:0000256" key="9">
    <source>
        <dbReference type="ARBA" id="ARBA00047671"/>
    </source>
</evidence>
<evidence type="ECO:0000256" key="5">
    <source>
        <dbReference type="ARBA" id="ARBA00022741"/>
    </source>
</evidence>
<evidence type="ECO:0000313" key="12">
    <source>
        <dbReference type="EMBL" id="KZN44993.1"/>
    </source>
</evidence>
<dbReference type="CDD" id="cd04334">
    <property type="entry name" value="ProRS-INS"/>
    <property type="match status" value="1"/>
</dbReference>
<dbReference type="CDD" id="cd00861">
    <property type="entry name" value="ProRS_anticodon_short"/>
    <property type="match status" value="1"/>
</dbReference>
<evidence type="ECO:0000256" key="8">
    <source>
        <dbReference type="ARBA" id="ARBA00023146"/>
    </source>
</evidence>
<dbReference type="PRINTS" id="PR01046">
    <property type="entry name" value="TRNASYNTHPRO"/>
</dbReference>
<dbReference type="SUPFAM" id="SSF55826">
    <property type="entry name" value="YbaK/ProRS associated domain"/>
    <property type="match status" value="1"/>
</dbReference>
<dbReference type="InterPro" id="IPR004154">
    <property type="entry name" value="Anticodon-bd"/>
</dbReference>
<reference evidence="12 13" key="1">
    <citation type="submission" date="2013-07" db="EMBL/GenBank/DDBJ databases">
        <title>Comparative Genomic and Metabolomic Analysis of Twelve Strains of Pseudoalteromonas luteoviolacea.</title>
        <authorList>
            <person name="Vynne N.G."/>
            <person name="Mansson M."/>
            <person name="Gram L."/>
        </authorList>
    </citation>
    <scope>NUCLEOTIDE SEQUENCE [LARGE SCALE GENOMIC DNA]</scope>
    <source>
        <strain evidence="12 13">NCIMB 1942</strain>
    </source>
</reference>
<dbReference type="InterPro" id="IPR036754">
    <property type="entry name" value="YbaK/aa-tRNA-synt-asso_dom_sf"/>
</dbReference>
<dbReference type="GO" id="GO:0006433">
    <property type="term" value="P:prolyl-tRNA aminoacylation"/>
    <property type="evidence" value="ECO:0007669"/>
    <property type="project" value="UniProtKB-UniRule"/>
</dbReference>
<dbReference type="NCBIfam" id="TIGR00409">
    <property type="entry name" value="proS_fam_II"/>
    <property type="match status" value="1"/>
</dbReference>
<dbReference type="CDD" id="cd00779">
    <property type="entry name" value="ProRS_core_prok"/>
    <property type="match status" value="1"/>
</dbReference>
<evidence type="ECO:0000256" key="4">
    <source>
        <dbReference type="ARBA" id="ARBA00022598"/>
    </source>
</evidence>
<dbReference type="InterPro" id="IPR044140">
    <property type="entry name" value="ProRS_anticodon_short"/>
</dbReference>
<dbReference type="InterPro" id="IPR004500">
    <property type="entry name" value="Pro-tRNA-synth_IIa_bac-type"/>
</dbReference>
<dbReference type="Proteomes" id="UP000076587">
    <property type="component" value="Unassembled WGS sequence"/>
</dbReference>
<evidence type="ECO:0000256" key="2">
    <source>
        <dbReference type="ARBA" id="ARBA00011738"/>
    </source>
</evidence>
<keyword evidence="3 10" id="KW-0963">Cytoplasm</keyword>
<keyword evidence="6 10" id="KW-0067">ATP-binding</keyword>
<dbReference type="OrthoDB" id="9809052at2"/>
<dbReference type="InterPro" id="IPR002316">
    <property type="entry name" value="Pro-tRNA-ligase_IIa"/>
</dbReference>
<dbReference type="PROSITE" id="PS50862">
    <property type="entry name" value="AA_TRNA_LIGASE_II"/>
    <property type="match status" value="1"/>
</dbReference>
<dbReference type="InterPro" id="IPR045864">
    <property type="entry name" value="aa-tRNA-synth_II/BPL/LPL"/>
</dbReference>
<dbReference type="InterPro" id="IPR036621">
    <property type="entry name" value="Anticodon-bd_dom_sf"/>
</dbReference>
<sequence length="573" mass="63265">MRTSQYILATLKETPSDAEVVSHQLMLRAGMIRKLASGLYTWLPSGLKVLRKVETIVREEMEKAGAIEMLMPVIQPADLWEESGRWEQFGPELLRITDRHNRPFALGPTHEEVITDFVRKEVSSYKQLPLTLYQVQTKVRDEVRPRFGVMRAREFTMKDAYSFHLDDACLEKTYQVMHQAYCNIFERLGLDYRPVIADTGSIGGSVSHEFHVLAESGEDAIAFSTESDYAANIEKAEAIAPTTERAGPSKDLNTFETPNAKSIAELAQQHGVKAHKGVKTLIVYGPENEEGERGLVALIVRGDHELNELKAEKLKLVGAPLEMAKEEDIVAAIGAKSGSLGPVGLDMPVIVDHSAAVMSDFVAGANKDGVHYSGINWDRDANNYTVADIRNVVEGDSSPCGQGTLQIKRGIEVGHIFQLGSKYSEAMNAGVLGESGKNQVMTMGCYGIGVSRIVAAAIEQNHDKFGIKWPQALAPFDIAIVPMNMHKSHRIPDIAEQFYADLKAAGLDVLFDDRKERPGVMFNDMELVGVPFTLVIGERNLDNNQVELKNRRTGEKVMLDIDSAVAEITKLMA</sequence>
<name>A0A162A6Q2_9GAMM</name>
<dbReference type="Pfam" id="PF00587">
    <property type="entry name" value="tRNA-synt_2b"/>
    <property type="match status" value="1"/>
</dbReference>
<gene>
    <name evidence="10" type="primary">proS</name>
    <name evidence="12" type="ORF">N482_03040</name>
</gene>
<accession>A0A162A6Q2</accession>
<comment type="subcellular location">
    <subcellularLocation>
        <location evidence="1 10">Cytoplasm</location>
    </subcellularLocation>
</comment>
<evidence type="ECO:0000256" key="7">
    <source>
        <dbReference type="ARBA" id="ARBA00022917"/>
    </source>
</evidence>
<dbReference type="PIRSF" id="PIRSF001535">
    <property type="entry name" value="ProRS_1"/>
    <property type="match status" value="1"/>
</dbReference>
<organism evidence="12 13">
    <name type="scientific">Pseudoalteromonas luteoviolacea NCIMB 1942</name>
    <dbReference type="NCBI Taxonomy" id="1365253"/>
    <lineage>
        <taxon>Bacteria</taxon>
        <taxon>Pseudomonadati</taxon>
        <taxon>Pseudomonadota</taxon>
        <taxon>Gammaproteobacteria</taxon>
        <taxon>Alteromonadales</taxon>
        <taxon>Pseudoalteromonadaceae</taxon>
        <taxon>Pseudoalteromonas</taxon>
    </lineage>
</organism>
<comment type="domain">
    <text evidence="10">Consists of three domains: the N-terminal catalytic domain, the editing domain and the C-terminal anticodon-binding domain.</text>
</comment>
<keyword evidence="8 10" id="KW-0030">Aminoacyl-tRNA synthetase</keyword>
<dbReference type="NCBIfam" id="NF006625">
    <property type="entry name" value="PRK09194.1"/>
    <property type="match status" value="1"/>
</dbReference>
<protein>
    <recommendedName>
        <fullName evidence="10">Proline--tRNA ligase</fullName>
        <ecNumber evidence="10">6.1.1.15</ecNumber>
    </recommendedName>
    <alternativeName>
        <fullName evidence="10">Prolyl-tRNA synthetase</fullName>
        <shortName evidence="10">ProRS</shortName>
    </alternativeName>
</protein>
<dbReference type="Pfam" id="PF04073">
    <property type="entry name" value="tRNA_edit"/>
    <property type="match status" value="1"/>
</dbReference>
<dbReference type="EC" id="6.1.1.15" evidence="10"/>
<evidence type="ECO:0000256" key="1">
    <source>
        <dbReference type="ARBA" id="ARBA00004496"/>
    </source>
</evidence>
<evidence type="ECO:0000259" key="11">
    <source>
        <dbReference type="PROSITE" id="PS50862"/>
    </source>
</evidence>
<dbReference type="HAMAP" id="MF_01569">
    <property type="entry name" value="Pro_tRNA_synth_type1"/>
    <property type="match status" value="1"/>
</dbReference>
<dbReference type="Gene3D" id="3.30.930.10">
    <property type="entry name" value="Bira Bifunctional Protein, Domain 2"/>
    <property type="match status" value="2"/>
</dbReference>
<dbReference type="PANTHER" id="PTHR42753">
    <property type="entry name" value="MITOCHONDRIAL RIBOSOME PROTEIN L39/PROLYL-TRNA LIGASE FAMILY MEMBER"/>
    <property type="match status" value="1"/>
</dbReference>
<evidence type="ECO:0000256" key="6">
    <source>
        <dbReference type="ARBA" id="ARBA00022840"/>
    </source>
</evidence>
<evidence type="ECO:0000256" key="10">
    <source>
        <dbReference type="HAMAP-Rule" id="MF_01569"/>
    </source>
</evidence>
<comment type="similarity">
    <text evidence="10">Belongs to the class-II aminoacyl-tRNA synthetase family. ProS type 1 subfamily.</text>
</comment>
<dbReference type="InterPro" id="IPR002314">
    <property type="entry name" value="aa-tRNA-synt_IIb"/>
</dbReference>
<dbReference type="PANTHER" id="PTHR42753:SF2">
    <property type="entry name" value="PROLINE--TRNA LIGASE"/>
    <property type="match status" value="1"/>
</dbReference>
<dbReference type="SUPFAM" id="SSF52954">
    <property type="entry name" value="Class II aaRS ABD-related"/>
    <property type="match status" value="1"/>
</dbReference>
<evidence type="ECO:0000313" key="13">
    <source>
        <dbReference type="Proteomes" id="UP000076587"/>
    </source>
</evidence>
<dbReference type="InterPro" id="IPR023717">
    <property type="entry name" value="Pro-tRNA-Synthase_IIa_type1"/>
</dbReference>
<comment type="function">
    <text evidence="10">Catalyzes the attachment of proline to tRNA(Pro) in a two-step reaction: proline is first activated by ATP to form Pro-AMP and then transferred to the acceptor end of tRNA(Pro). As ProRS can inadvertently accommodate and process non-cognate amino acids such as alanine and cysteine, to avoid such errors it has two additional distinct editing activities against alanine. One activity is designated as 'pretransfer' editing and involves the tRNA(Pro)-independent hydrolysis of activated Ala-AMP. The other activity is designated 'posttransfer' editing and involves deacylation of mischarged Ala-tRNA(Pro). The misacylated Cys-tRNA(Pro) is not edited by ProRS.</text>
</comment>
<keyword evidence="5 10" id="KW-0547">Nucleotide-binding</keyword>
<dbReference type="FunFam" id="3.30.930.10:FF:000043">
    <property type="entry name" value="Proline--tRNA ligase"/>
    <property type="match status" value="1"/>
</dbReference>
<evidence type="ECO:0000256" key="3">
    <source>
        <dbReference type="ARBA" id="ARBA00022490"/>
    </source>
</evidence>
<dbReference type="GO" id="GO:0002161">
    <property type="term" value="F:aminoacyl-tRNA deacylase activity"/>
    <property type="evidence" value="ECO:0007669"/>
    <property type="project" value="InterPro"/>
</dbReference>
<comment type="caution">
    <text evidence="12">The sequence shown here is derived from an EMBL/GenBank/DDBJ whole genome shotgun (WGS) entry which is preliminary data.</text>
</comment>
<comment type="catalytic activity">
    <reaction evidence="9 10">
        <text>tRNA(Pro) + L-proline + ATP = L-prolyl-tRNA(Pro) + AMP + diphosphate</text>
        <dbReference type="Rhea" id="RHEA:14305"/>
        <dbReference type="Rhea" id="RHEA-COMP:9700"/>
        <dbReference type="Rhea" id="RHEA-COMP:9702"/>
        <dbReference type="ChEBI" id="CHEBI:30616"/>
        <dbReference type="ChEBI" id="CHEBI:33019"/>
        <dbReference type="ChEBI" id="CHEBI:60039"/>
        <dbReference type="ChEBI" id="CHEBI:78442"/>
        <dbReference type="ChEBI" id="CHEBI:78532"/>
        <dbReference type="ChEBI" id="CHEBI:456215"/>
        <dbReference type="EC" id="6.1.1.15"/>
    </reaction>
</comment>
<feature type="domain" description="Aminoacyl-transfer RNA synthetases class-II family profile" evidence="11">
    <location>
        <begin position="38"/>
        <end position="470"/>
    </location>
</feature>
<dbReference type="GO" id="GO:0005524">
    <property type="term" value="F:ATP binding"/>
    <property type="evidence" value="ECO:0007669"/>
    <property type="project" value="UniProtKB-UniRule"/>
</dbReference>
<dbReference type="InterPro" id="IPR006195">
    <property type="entry name" value="aa-tRNA-synth_II"/>
</dbReference>
<dbReference type="FunFam" id="3.30.930.10:FF:000097">
    <property type="entry name" value="Proline--tRNA ligase"/>
    <property type="match status" value="1"/>
</dbReference>
<dbReference type="RefSeq" id="WP_063378190.1">
    <property type="nucleotide sequence ID" value="NZ_AUXT01000183.1"/>
</dbReference>